<dbReference type="Proteomes" id="UP000654918">
    <property type="component" value="Unassembled WGS sequence"/>
</dbReference>
<gene>
    <name evidence="2" type="ORF">CPLU01_04532</name>
</gene>
<accession>A0A8H6NIW7</accession>
<organism evidence="2 3">
    <name type="scientific">Colletotrichum plurivorum</name>
    <dbReference type="NCBI Taxonomy" id="2175906"/>
    <lineage>
        <taxon>Eukaryota</taxon>
        <taxon>Fungi</taxon>
        <taxon>Dikarya</taxon>
        <taxon>Ascomycota</taxon>
        <taxon>Pezizomycotina</taxon>
        <taxon>Sordariomycetes</taxon>
        <taxon>Hypocreomycetidae</taxon>
        <taxon>Glomerellales</taxon>
        <taxon>Glomerellaceae</taxon>
        <taxon>Colletotrichum</taxon>
        <taxon>Colletotrichum orchidearum species complex</taxon>
    </lineage>
</organism>
<keyword evidence="3" id="KW-1185">Reference proteome</keyword>
<protein>
    <submittedName>
        <fullName evidence="2">Uncharacterized protein</fullName>
    </submittedName>
</protein>
<dbReference type="AlphaFoldDB" id="A0A8H6NIW7"/>
<evidence type="ECO:0000313" key="3">
    <source>
        <dbReference type="Proteomes" id="UP000654918"/>
    </source>
</evidence>
<evidence type="ECO:0000313" key="2">
    <source>
        <dbReference type="EMBL" id="KAF6835054.1"/>
    </source>
</evidence>
<feature type="region of interest" description="Disordered" evidence="1">
    <location>
        <begin position="116"/>
        <end position="181"/>
    </location>
</feature>
<sequence>MRGCTHATPIIQQEDSAAHHTPPSNLGNIDPPTACHWPTIPFFASDSTILEAKFNDTNFTLWADAGRQEKTNTQSAIFTNHPQCHAVGSHALTHPANPTHHVLGTPRRAVQILASQARNVQGRRPPSPPPTAILSRRSRGRRRGGRKDRHLGRRTPADEDPQAPAPGLHIPPGPGGSASCSGTLVTTTFASRTSIVREYRAFSTPFGS</sequence>
<proteinExistence type="predicted"/>
<name>A0A8H6NIW7_9PEZI</name>
<feature type="compositionally biased region" description="Basic residues" evidence="1">
    <location>
        <begin position="136"/>
        <end position="153"/>
    </location>
</feature>
<dbReference type="EMBL" id="WIGO01000043">
    <property type="protein sequence ID" value="KAF6835054.1"/>
    <property type="molecule type" value="Genomic_DNA"/>
</dbReference>
<reference evidence="2" key="1">
    <citation type="journal article" date="2020" name="Phytopathology">
        <title>Genome Sequence Resources of Colletotrichum truncatum, C. plurivorum, C. musicola, and C. sojae: Four Species Pathogenic to Soybean (Glycine max).</title>
        <authorList>
            <person name="Rogerio F."/>
            <person name="Boufleur T.R."/>
            <person name="Ciampi-Guillardi M."/>
            <person name="Sukno S.A."/>
            <person name="Thon M.R."/>
            <person name="Massola Junior N.S."/>
            <person name="Baroncelli R."/>
        </authorList>
    </citation>
    <scope>NUCLEOTIDE SEQUENCE</scope>
    <source>
        <strain evidence="2">LFN00145</strain>
    </source>
</reference>
<feature type="region of interest" description="Disordered" evidence="1">
    <location>
        <begin position="1"/>
        <end position="27"/>
    </location>
</feature>
<comment type="caution">
    <text evidence="2">The sequence shown here is derived from an EMBL/GenBank/DDBJ whole genome shotgun (WGS) entry which is preliminary data.</text>
</comment>
<evidence type="ECO:0000256" key="1">
    <source>
        <dbReference type="SAM" id="MobiDB-lite"/>
    </source>
</evidence>